<evidence type="ECO:0000313" key="10">
    <source>
        <dbReference type="EMBL" id="KNF08636.1"/>
    </source>
</evidence>
<feature type="transmembrane region" description="Helical" evidence="8">
    <location>
        <begin position="324"/>
        <end position="344"/>
    </location>
</feature>
<evidence type="ECO:0000256" key="3">
    <source>
        <dbReference type="ARBA" id="ARBA00022448"/>
    </source>
</evidence>
<dbReference type="SUPFAM" id="SSF144083">
    <property type="entry name" value="Magnesium transport protein CorA, transmembrane region"/>
    <property type="match status" value="1"/>
</dbReference>
<reference evidence="11" key="1">
    <citation type="submission" date="2015-07" db="EMBL/GenBank/DDBJ databases">
        <title>Draft genome sequence of the purine-degrading Gottschalkia purinilyticum DSM 1384 (formerly Clostridium purinilyticum).</title>
        <authorList>
            <person name="Poehlein A."/>
            <person name="Schiel-Bengelsdorf B."/>
            <person name="Bengelsdorf F.R."/>
            <person name="Daniel R."/>
            <person name="Duerre P."/>
        </authorList>
    </citation>
    <scope>NUCLEOTIDE SEQUENCE [LARGE SCALE GENOMIC DNA]</scope>
    <source>
        <strain evidence="11">DSM 1384</strain>
    </source>
</reference>
<comment type="subcellular location">
    <subcellularLocation>
        <location evidence="1">Cell membrane</location>
        <topology evidence="1">Multi-pass membrane protein</topology>
    </subcellularLocation>
    <subcellularLocation>
        <location evidence="8">Membrane</location>
        <topology evidence="8">Multi-pass membrane protein</topology>
    </subcellularLocation>
</comment>
<dbReference type="InterPro" id="IPR002523">
    <property type="entry name" value="MgTranspt_CorA/ZnTranspt_ZntB"/>
</dbReference>
<dbReference type="AlphaFoldDB" id="A0A0L0WAW2"/>
<organism evidence="10 11">
    <name type="scientific">Gottschalkia purinilytica</name>
    <name type="common">Clostridium purinilyticum</name>
    <dbReference type="NCBI Taxonomy" id="1503"/>
    <lineage>
        <taxon>Bacteria</taxon>
        <taxon>Bacillati</taxon>
        <taxon>Bacillota</taxon>
        <taxon>Tissierellia</taxon>
        <taxon>Tissierellales</taxon>
        <taxon>Gottschalkiaceae</taxon>
        <taxon>Gottschalkia</taxon>
    </lineage>
</organism>
<evidence type="ECO:0000313" key="11">
    <source>
        <dbReference type="Proteomes" id="UP000037267"/>
    </source>
</evidence>
<evidence type="ECO:0000256" key="9">
    <source>
        <dbReference type="SAM" id="Coils"/>
    </source>
</evidence>
<dbReference type="Proteomes" id="UP000037267">
    <property type="component" value="Unassembled WGS sequence"/>
</dbReference>
<dbReference type="OrthoDB" id="9803416at2"/>
<dbReference type="GO" id="GO:0000287">
    <property type="term" value="F:magnesium ion binding"/>
    <property type="evidence" value="ECO:0007669"/>
    <property type="project" value="TreeGrafter"/>
</dbReference>
<keyword evidence="8" id="KW-0460">Magnesium</keyword>
<protein>
    <recommendedName>
        <fullName evidence="8">Magnesium transport protein CorA</fullName>
    </recommendedName>
</protein>
<dbReference type="PATRIC" id="fig|1503.3.peg.2921"/>
<comment type="caution">
    <text evidence="10">The sequence shown here is derived from an EMBL/GenBank/DDBJ whole genome shotgun (WGS) entry which is preliminary data.</text>
</comment>
<keyword evidence="5 8" id="KW-0812">Transmembrane</keyword>
<name>A0A0L0WAW2_GOTPU</name>
<dbReference type="STRING" id="1503.CLPU_6c01220"/>
<dbReference type="NCBIfam" id="TIGR00383">
    <property type="entry name" value="corA"/>
    <property type="match status" value="1"/>
</dbReference>
<dbReference type="InterPro" id="IPR045861">
    <property type="entry name" value="CorA_cytoplasmic_dom"/>
</dbReference>
<feature type="coiled-coil region" evidence="9">
    <location>
        <begin position="178"/>
        <end position="205"/>
    </location>
</feature>
<evidence type="ECO:0000256" key="1">
    <source>
        <dbReference type="ARBA" id="ARBA00004651"/>
    </source>
</evidence>
<dbReference type="PANTHER" id="PTHR46494">
    <property type="entry name" value="CORA FAMILY METAL ION TRANSPORTER (EUROFUNG)"/>
    <property type="match status" value="1"/>
</dbReference>
<keyword evidence="11" id="KW-1185">Reference proteome</keyword>
<dbReference type="GO" id="GO:0015095">
    <property type="term" value="F:magnesium ion transmembrane transporter activity"/>
    <property type="evidence" value="ECO:0007669"/>
    <property type="project" value="UniProtKB-UniRule"/>
</dbReference>
<dbReference type="Pfam" id="PF01544">
    <property type="entry name" value="CorA"/>
    <property type="match status" value="1"/>
</dbReference>
<evidence type="ECO:0000256" key="7">
    <source>
        <dbReference type="ARBA" id="ARBA00023136"/>
    </source>
</evidence>
<dbReference type="InterPro" id="IPR004488">
    <property type="entry name" value="Mg/Co-transport_prot_CorA"/>
</dbReference>
<proteinExistence type="inferred from homology"/>
<gene>
    <name evidence="8 10" type="primary">corA</name>
    <name evidence="10" type="ORF">CLPU_6c01220</name>
</gene>
<accession>A0A0L0WAW2</accession>
<comment type="similarity">
    <text evidence="2 8">Belongs to the CorA metal ion transporter (MIT) (TC 1.A.35) family.</text>
</comment>
<keyword evidence="8" id="KW-0406">Ion transport</keyword>
<dbReference type="GO" id="GO:0005886">
    <property type="term" value="C:plasma membrane"/>
    <property type="evidence" value="ECO:0007669"/>
    <property type="project" value="UniProtKB-SubCell"/>
</dbReference>
<dbReference type="EMBL" id="LGSS01000006">
    <property type="protein sequence ID" value="KNF08636.1"/>
    <property type="molecule type" value="Genomic_DNA"/>
</dbReference>
<dbReference type="PANTHER" id="PTHR46494:SF1">
    <property type="entry name" value="CORA FAMILY METAL ION TRANSPORTER (EUROFUNG)"/>
    <property type="match status" value="1"/>
</dbReference>
<evidence type="ECO:0000256" key="4">
    <source>
        <dbReference type="ARBA" id="ARBA00022475"/>
    </source>
</evidence>
<feature type="transmembrane region" description="Helical" evidence="8">
    <location>
        <begin position="289"/>
        <end position="312"/>
    </location>
</feature>
<keyword evidence="9" id="KW-0175">Coiled coil</keyword>
<evidence type="ECO:0000256" key="6">
    <source>
        <dbReference type="ARBA" id="ARBA00022989"/>
    </source>
</evidence>
<keyword evidence="3 8" id="KW-0813">Transport</keyword>
<dbReference type="GO" id="GO:0050897">
    <property type="term" value="F:cobalt ion binding"/>
    <property type="evidence" value="ECO:0007669"/>
    <property type="project" value="TreeGrafter"/>
</dbReference>
<keyword evidence="7 8" id="KW-0472">Membrane</keyword>
<evidence type="ECO:0000256" key="8">
    <source>
        <dbReference type="RuleBase" id="RU362010"/>
    </source>
</evidence>
<dbReference type="Gene3D" id="1.20.58.340">
    <property type="entry name" value="Magnesium transport protein CorA, transmembrane region"/>
    <property type="match status" value="2"/>
</dbReference>
<comment type="function">
    <text evidence="8">Mediates influx of magnesium ions.</text>
</comment>
<dbReference type="InterPro" id="IPR045863">
    <property type="entry name" value="CorA_TM1_TM2"/>
</dbReference>
<dbReference type="FunFam" id="1.20.58.340:FF:000012">
    <property type="entry name" value="Magnesium transport protein CorA"/>
    <property type="match status" value="1"/>
</dbReference>
<keyword evidence="4 8" id="KW-1003">Cell membrane</keyword>
<evidence type="ECO:0000256" key="5">
    <source>
        <dbReference type="ARBA" id="ARBA00022692"/>
    </source>
</evidence>
<dbReference type="GO" id="GO:0015087">
    <property type="term" value="F:cobalt ion transmembrane transporter activity"/>
    <property type="evidence" value="ECO:0007669"/>
    <property type="project" value="UniProtKB-UniRule"/>
</dbReference>
<dbReference type="SUPFAM" id="SSF143865">
    <property type="entry name" value="CorA soluble domain-like"/>
    <property type="match status" value="1"/>
</dbReference>
<keyword evidence="6 8" id="KW-1133">Transmembrane helix</keyword>
<sequence length="350" mass="41414">MKQARKHLKKVGYPSGTILYTGNDLDKEVEIELITYSKEKSSIKNIKSLDEMDFSSDDLKWINIRGLHDIDLIKKIGDIFKISNLTLENITHIAERPKVEFYNNYMFLTLKTLFFDEDNIEIIQKQVSFILMHNTLITFQEDKNNTFDMAKKRICENEGLIAKKNIDYLLYFLIDGVVDEYFVALSKIEEKIEDIEESIVGNSQKYELQEVYKLRKGLVIFKALTWPLEDTIYDILNEDSIISEDTKKYLKDVRDHLIQITELVTFYREMILGIFDIHLSNTSNKMNQIMTTLTVFSTIFIPLTFLTGIYGMNFKYMPELYLKWSYPLFWILCLGIIFGMYRFFKNKDWM</sequence>
<dbReference type="Gene3D" id="3.30.460.20">
    <property type="entry name" value="CorA soluble domain-like"/>
    <property type="match status" value="1"/>
</dbReference>
<dbReference type="CDD" id="cd12828">
    <property type="entry name" value="TmCorA-like_1"/>
    <property type="match status" value="1"/>
</dbReference>
<dbReference type="RefSeq" id="WP_050355152.1">
    <property type="nucleotide sequence ID" value="NZ_LGSS01000006.1"/>
</dbReference>
<evidence type="ECO:0000256" key="2">
    <source>
        <dbReference type="ARBA" id="ARBA00009765"/>
    </source>
</evidence>